<dbReference type="PRINTS" id="PR00598">
    <property type="entry name" value="HTHMARR"/>
</dbReference>
<dbReference type="InterPro" id="IPR000835">
    <property type="entry name" value="HTH_MarR-typ"/>
</dbReference>
<keyword evidence="2" id="KW-0238">DNA-binding</keyword>
<keyword evidence="6" id="KW-1185">Reference proteome</keyword>
<dbReference type="InterPro" id="IPR023187">
    <property type="entry name" value="Tscrpt_reg_MarR-type_CS"/>
</dbReference>
<dbReference type="SUPFAM" id="SSF46785">
    <property type="entry name" value="Winged helix' DNA-binding domain"/>
    <property type="match status" value="1"/>
</dbReference>
<dbReference type="EMBL" id="JAXOFX010000005">
    <property type="protein sequence ID" value="MDZ5472004.1"/>
    <property type="molecule type" value="Genomic_DNA"/>
</dbReference>
<dbReference type="RefSeq" id="WP_322446309.1">
    <property type="nucleotide sequence ID" value="NZ_JAXOFX010000005.1"/>
</dbReference>
<dbReference type="InterPro" id="IPR036388">
    <property type="entry name" value="WH-like_DNA-bd_sf"/>
</dbReference>
<evidence type="ECO:0000259" key="4">
    <source>
        <dbReference type="PROSITE" id="PS50995"/>
    </source>
</evidence>
<comment type="caution">
    <text evidence="5">The sequence shown here is derived from an EMBL/GenBank/DDBJ whole genome shotgun (WGS) entry which is preliminary data.</text>
</comment>
<gene>
    <name evidence="5" type="ORF">SM124_09625</name>
</gene>
<dbReference type="Gene3D" id="1.10.10.10">
    <property type="entry name" value="Winged helix-like DNA-binding domain superfamily/Winged helix DNA-binding domain"/>
    <property type="match status" value="1"/>
</dbReference>
<evidence type="ECO:0000313" key="6">
    <source>
        <dbReference type="Proteomes" id="UP001290455"/>
    </source>
</evidence>
<protein>
    <submittedName>
        <fullName evidence="5">MarR family transcriptional regulator</fullName>
    </submittedName>
</protein>
<evidence type="ECO:0000313" key="5">
    <source>
        <dbReference type="EMBL" id="MDZ5472004.1"/>
    </source>
</evidence>
<dbReference type="Proteomes" id="UP001290455">
    <property type="component" value="Unassembled WGS sequence"/>
</dbReference>
<reference evidence="5 6" key="1">
    <citation type="submission" date="2023-11" db="EMBL/GenBank/DDBJ databases">
        <title>Bacillus jintuensis, isolated from a mudflat on the Beibu Gulf coast.</title>
        <authorList>
            <person name="Li M."/>
        </authorList>
    </citation>
    <scope>NUCLEOTIDE SEQUENCE [LARGE SCALE GENOMIC DNA]</scope>
    <source>
        <strain evidence="5 6">31A1R</strain>
    </source>
</reference>
<dbReference type="Pfam" id="PF01047">
    <property type="entry name" value="MarR"/>
    <property type="match status" value="1"/>
</dbReference>
<keyword evidence="3" id="KW-0804">Transcription</keyword>
<dbReference type="PROSITE" id="PS50995">
    <property type="entry name" value="HTH_MARR_2"/>
    <property type="match status" value="1"/>
</dbReference>
<feature type="domain" description="HTH marR-type" evidence="4">
    <location>
        <begin position="1"/>
        <end position="144"/>
    </location>
</feature>
<dbReference type="PROSITE" id="PS01117">
    <property type="entry name" value="HTH_MARR_1"/>
    <property type="match status" value="1"/>
</dbReference>
<name>A0ABU5IXV2_9BACI</name>
<keyword evidence="1" id="KW-0805">Transcription regulation</keyword>
<evidence type="ECO:0000256" key="1">
    <source>
        <dbReference type="ARBA" id="ARBA00023015"/>
    </source>
</evidence>
<organism evidence="5 6">
    <name type="scientific">Robertmurraya mangrovi</name>
    <dbReference type="NCBI Taxonomy" id="3098077"/>
    <lineage>
        <taxon>Bacteria</taxon>
        <taxon>Bacillati</taxon>
        <taxon>Bacillota</taxon>
        <taxon>Bacilli</taxon>
        <taxon>Bacillales</taxon>
        <taxon>Bacillaceae</taxon>
        <taxon>Robertmurraya</taxon>
    </lineage>
</organism>
<proteinExistence type="predicted"/>
<dbReference type="PANTHER" id="PTHR42756:SF1">
    <property type="entry name" value="TRANSCRIPTIONAL REPRESSOR OF EMRAB OPERON"/>
    <property type="match status" value="1"/>
</dbReference>
<evidence type="ECO:0000256" key="3">
    <source>
        <dbReference type="ARBA" id="ARBA00023163"/>
    </source>
</evidence>
<dbReference type="SMART" id="SM00347">
    <property type="entry name" value="HTH_MARR"/>
    <property type="match status" value="1"/>
</dbReference>
<evidence type="ECO:0000256" key="2">
    <source>
        <dbReference type="ARBA" id="ARBA00023125"/>
    </source>
</evidence>
<dbReference type="PANTHER" id="PTHR42756">
    <property type="entry name" value="TRANSCRIPTIONAL REGULATOR, MARR"/>
    <property type="match status" value="1"/>
</dbReference>
<sequence length="144" mass="16705">MIELKLSLNDYISIFIHQTDLLLTNYVKNQLAPFNIAPEQNLIMMVLWEKDGLTQNEVGQKVDKDKTNIARMATSLEQKGFIKRSTCPYDRRSQRLYLTEEGRKLGETVIPIAEEFNNMVCKGISNEELIEVKRILSIMRKNVQ</sequence>
<accession>A0ABU5IXV2</accession>
<dbReference type="InterPro" id="IPR036390">
    <property type="entry name" value="WH_DNA-bd_sf"/>
</dbReference>